<dbReference type="GO" id="GO:0046872">
    <property type="term" value="F:metal ion binding"/>
    <property type="evidence" value="ECO:0007669"/>
    <property type="project" value="UniProtKB-KW"/>
</dbReference>
<keyword evidence="1" id="KW-0479">Metal-binding</keyword>
<reference evidence="5 6" key="1">
    <citation type="submission" date="2014-12" db="EMBL/GenBank/DDBJ databases">
        <title>Draft genome sequences of 29 type strains of Enterococci.</title>
        <authorList>
            <person name="Zhong Z."/>
            <person name="Sun Z."/>
            <person name="Liu W."/>
            <person name="Zhang W."/>
            <person name="Zhang H."/>
        </authorList>
    </citation>
    <scope>NUCLEOTIDE SEQUENCE [LARGE SCALE GENOMIC DNA]</scope>
    <source>
        <strain evidence="5 6">DSM 17122</strain>
    </source>
</reference>
<feature type="binding site" evidence="2">
    <location>
        <position position="97"/>
    </location>
    <ligand>
        <name>S-adenosyl-L-methionine</name>
        <dbReference type="ChEBI" id="CHEBI:59789"/>
    </ligand>
</feature>
<dbReference type="Pfam" id="PF13649">
    <property type="entry name" value="Methyltransf_25"/>
    <property type="match status" value="1"/>
</dbReference>
<evidence type="ECO:0000259" key="3">
    <source>
        <dbReference type="Pfam" id="PF13649"/>
    </source>
</evidence>
<dbReference type="PANTHER" id="PTHR43460">
    <property type="entry name" value="METHYLTRANSFERASE"/>
    <property type="match status" value="1"/>
</dbReference>
<dbReference type="EMBL" id="JXKQ01000004">
    <property type="protein sequence ID" value="OJG46001.1"/>
    <property type="molecule type" value="Genomic_DNA"/>
</dbReference>
<evidence type="ECO:0000259" key="4">
    <source>
        <dbReference type="Pfam" id="PF21302"/>
    </source>
</evidence>
<protein>
    <submittedName>
        <fullName evidence="5">Methyltransferase</fullName>
    </submittedName>
</protein>
<keyword evidence="2" id="KW-0949">S-adenosyl-L-methionine</keyword>
<comment type="caution">
    <text evidence="5">The sequence shown here is derived from an EMBL/GenBank/DDBJ whole genome shotgun (WGS) entry which is preliminary data.</text>
</comment>
<sequence length="293" mass="33572">MIVGIKELCYDNKKGSGKMLKKIDKGALFLAEQQQLFRCPNCHEKMLQNEKSLVCEKGHRFDLSKKGTLYFLAHQIKTDYDHEMFDPRGRMIRSGMYQPVIEKIADFIQTGNVLDVGCGEGSFLRQISQLKENPVTIGFDIAKEGIYLASNQPLDAFWCVADLTNLPFADQSFDTILNIFSPSHYREFKRVLKSDGCVVKVVPQSDYLQELRAIYHPDGPAYSNEAVIQRFTEELTITQRERVTYEFEIPEERRLDILEMSPLEWKVSDEVKAGLAADPLKKITIDVEVLKGY</sequence>
<keyword evidence="1" id="KW-0862">Zinc</keyword>
<dbReference type="PIRSF" id="PIRSF018249">
    <property type="entry name" value="MyrA_prd"/>
    <property type="match status" value="1"/>
</dbReference>
<evidence type="ECO:0000256" key="2">
    <source>
        <dbReference type="PIRSR" id="PIRSR018249-2"/>
    </source>
</evidence>
<dbReference type="GO" id="GO:0032259">
    <property type="term" value="P:methylation"/>
    <property type="evidence" value="ECO:0007669"/>
    <property type="project" value="UniProtKB-KW"/>
</dbReference>
<dbReference type="InterPro" id="IPR048647">
    <property type="entry name" value="RlmA_N"/>
</dbReference>
<feature type="binding site" evidence="2">
    <location>
        <position position="207"/>
    </location>
    <ligand>
        <name>S-adenosyl-L-methionine</name>
        <dbReference type="ChEBI" id="CHEBI:59789"/>
    </ligand>
</feature>
<dbReference type="InterPro" id="IPR052939">
    <property type="entry name" value="23S_rRNA_MeTrnsfrase_RlmA"/>
</dbReference>
<keyword evidence="5" id="KW-0489">Methyltransferase</keyword>
<keyword evidence="6" id="KW-1185">Reference proteome</keyword>
<feature type="binding site" evidence="1">
    <location>
        <position position="55"/>
    </location>
    <ligand>
        <name>Zn(2+)</name>
        <dbReference type="ChEBI" id="CHEBI:29105"/>
    </ligand>
</feature>
<proteinExistence type="predicted"/>
<feature type="binding site" evidence="1">
    <location>
        <position position="59"/>
    </location>
    <ligand>
        <name>Zn(2+)</name>
        <dbReference type="ChEBI" id="CHEBI:29105"/>
    </ligand>
</feature>
<dbReference type="Pfam" id="PF21302">
    <property type="entry name" value="Zn_ribbon_RlmA"/>
    <property type="match status" value="1"/>
</dbReference>
<feature type="binding site" evidence="1">
    <location>
        <position position="42"/>
    </location>
    <ligand>
        <name>Zn(2+)</name>
        <dbReference type="ChEBI" id="CHEBI:29105"/>
    </ligand>
</feature>
<name>A0A1L8TNU1_9ENTE</name>
<dbReference type="GO" id="GO:0008168">
    <property type="term" value="F:methyltransferase activity"/>
    <property type="evidence" value="ECO:0007669"/>
    <property type="project" value="UniProtKB-KW"/>
</dbReference>
<dbReference type="InterPro" id="IPR041698">
    <property type="entry name" value="Methyltransf_25"/>
</dbReference>
<organism evidence="5 6">
    <name type="scientific">Enterococcus hermanniensis</name>
    <dbReference type="NCBI Taxonomy" id="249189"/>
    <lineage>
        <taxon>Bacteria</taxon>
        <taxon>Bacillati</taxon>
        <taxon>Bacillota</taxon>
        <taxon>Bacilli</taxon>
        <taxon>Lactobacillales</taxon>
        <taxon>Enterococcaceae</taxon>
        <taxon>Enterococcus</taxon>
    </lineage>
</organism>
<dbReference type="SUPFAM" id="SSF53335">
    <property type="entry name" value="S-adenosyl-L-methionine-dependent methyltransferases"/>
    <property type="match status" value="1"/>
</dbReference>
<evidence type="ECO:0000313" key="6">
    <source>
        <dbReference type="Proteomes" id="UP000182077"/>
    </source>
</evidence>
<dbReference type="CDD" id="cd02440">
    <property type="entry name" value="AdoMet_MTases"/>
    <property type="match status" value="1"/>
</dbReference>
<feature type="binding site" evidence="1">
    <location>
        <position position="39"/>
    </location>
    <ligand>
        <name>Zn(2+)</name>
        <dbReference type="ChEBI" id="CHEBI:29105"/>
    </ligand>
</feature>
<dbReference type="AlphaFoldDB" id="A0A1L8TNU1"/>
<dbReference type="STRING" id="249189.RV04_GL001767"/>
<dbReference type="InterPro" id="IPR016718">
    <property type="entry name" value="rRNA_m1G-MeTrfase_A_prd"/>
</dbReference>
<accession>A0A1L8TNU1</accession>
<dbReference type="PANTHER" id="PTHR43460:SF1">
    <property type="entry name" value="METHYLTRANSFERASE TYPE 11 DOMAIN-CONTAINING PROTEIN"/>
    <property type="match status" value="1"/>
</dbReference>
<dbReference type="Gene3D" id="3.40.50.150">
    <property type="entry name" value="Vaccinia Virus protein VP39"/>
    <property type="match status" value="1"/>
</dbReference>
<dbReference type="InterPro" id="IPR029063">
    <property type="entry name" value="SAM-dependent_MTases_sf"/>
</dbReference>
<gene>
    <name evidence="5" type="ORF">RV04_GL001767</name>
</gene>
<feature type="binding site" evidence="2">
    <location>
        <begin position="120"/>
        <end position="121"/>
    </location>
    <ligand>
        <name>S-adenosyl-L-methionine</name>
        <dbReference type="ChEBI" id="CHEBI:59789"/>
    </ligand>
</feature>
<keyword evidence="5" id="KW-0808">Transferase</keyword>
<dbReference type="Proteomes" id="UP000182077">
    <property type="component" value="Unassembled WGS sequence"/>
</dbReference>
<evidence type="ECO:0000313" key="5">
    <source>
        <dbReference type="EMBL" id="OJG46001.1"/>
    </source>
</evidence>
<feature type="domain" description="Methyltransferase" evidence="3">
    <location>
        <begin position="113"/>
        <end position="196"/>
    </location>
</feature>
<evidence type="ECO:0000256" key="1">
    <source>
        <dbReference type="PIRSR" id="PIRSR018249-1"/>
    </source>
</evidence>
<feature type="domain" description="23S rRNA (guanine(745)-N(1))-methyltransferase N-terminal" evidence="4">
    <location>
        <begin position="37"/>
        <end position="73"/>
    </location>
</feature>